<dbReference type="CTD" id="388962"/>
<protein>
    <submittedName>
        <fullName evidence="3">BolA-like protein 3 isoform X2</fullName>
    </submittedName>
</protein>
<organism evidence="2 3">
    <name type="scientific">Panthera pardus</name>
    <name type="common">Leopard</name>
    <name type="synonym">Felis pardus</name>
    <dbReference type="NCBI Taxonomy" id="9691"/>
    <lineage>
        <taxon>Eukaryota</taxon>
        <taxon>Metazoa</taxon>
        <taxon>Chordata</taxon>
        <taxon>Craniata</taxon>
        <taxon>Vertebrata</taxon>
        <taxon>Euteleostomi</taxon>
        <taxon>Mammalia</taxon>
        <taxon>Eutheria</taxon>
        <taxon>Laurasiatheria</taxon>
        <taxon>Carnivora</taxon>
        <taxon>Feliformia</taxon>
        <taxon>Felidae</taxon>
        <taxon>Pantherinae</taxon>
        <taxon>Panthera</taxon>
    </lineage>
</organism>
<sequence>MGRTRLGRGVSAPNGWFRGGVPGMRTGPDWGGSRPPGGRGRRRPRRRLPVRGSAPFRGRGDLRRRAASAGHGGVEPGRDSVSAPRDPRVDSGGWLSEKCQTLAHAGGA</sequence>
<reference evidence="3" key="1">
    <citation type="submission" date="2025-08" db="UniProtKB">
        <authorList>
            <consortium name="RefSeq"/>
        </authorList>
    </citation>
    <scope>IDENTIFICATION</scope>
    <source>
        <tissue evidence="3">Whole blood</tissue>
    </source>
</reference>
<dbReference type="Proteomes" id="UP001165780">
    <property type="component" value="Unplaced"/>
</dbReference>
<feature type="compositionally biased region" description="Basic residues" evidence="1">
    <location>
        <begin position="39"/>
        <end position="49"/>
    </location>
</feature>
<dbReference type="AlphaFoldDB" id="A0A9W2UKK0"/>
<proteinExistence type="predicted"/>
<keyword evidence="2" id="KW-1185">Reference proteome</keyword>
<dbReference type="RefSeq" id="XP_053746814.1">
    <property type="nucleotide sequence ID" value="XM_053890839.1"/>
</dbReference>
<name>A0A9W2UKK0_PANPR</name>
<accession>A0A9W2UKK0</accession>
<dbReference type="GeneID" id="109263010"/>
<evidence type="ECO:0000313" key="2">
    <source>
        <dbReference type="Proteomes" id="UP001165780"/>
    </source>
</evidence>
<evidence type="ECO:0000313" key="3">
    <source>
        <dbReference type="RefSeq" id="XP_053746814.1"/>
    </source>
</evidence>
<evidence type="ECO:0000256" key="1">
    <source>
        <dbReference type="SAM" id="MobiDB-lite"/>
    </source>
</evidence>
<gene>
    <name evidence="3" type="primary">BOLA3</name>
</gene>
<feature type="region of interest" description="Disordered" evidence="1">
    <location>
        <begin position="1"/>
        <end position="108"/>
    </location>
</feature>